<organism evidence="1 2">
    <name type="scientific">Panagrolaimus sp. PS1159</name>
    <dbReference type="NCBI Taxonomy" id="55785"/>
    <lineage>
        <taxon>Eukaryota</taxon>
        <taxon>Metazoa</taxon>
        <taxon>Ecdysozoa</taxon>
        <taxon>Nematoda</taxon>
        <taxon>Chromadorea</taxon>
        <taxon>Rhabditida</taxon>
        <taxon>Tylenchina</taxon>
        <taxon>Panagrolaimomorpha</taxon>
        <taxon>Panagrolaimoidea</taxon>
        <taxon>Panagrolaimidae</taxon>
        <taxon>Panagrolaimus</taxon>
    </lineage>
</organism>
<reference evidence="2" key="1">
    <citation type="submission" date="2022-11" db="UniProtKB">
        <authorList>
            <consortium name="WormBaseParasite"/>
        </authorList>
    </citation>
    <scope>IDENTIFICATION</scope>
</reference>
<dbReference type="WBParaSite" id="PS1159_v2.g24347.t1">
    <property type="protein sequence ID" value="PS1159_v2.g24347.t1"/>
    <property type="gene ID" value="PS1159_v2.g24347"/>
</dbReference>
<dbReference type="Proteomes" id="UP000887580">
    <property type="component" value="Unplaced"/>
</dbReference>
<name>A0AC35G764_9BILA</name>
<evidence type="ECO:0000313" key="1">
    <source>
        <dbReference type="Proteomes" id="UP000887580"/>
    </source>
</evidence>
<evidence type="ECO:0000313" key="2">
    <source>
        <dbReference type="WBParaSite" id="PS1159_v2.g24347.t1"/>
    </source>
</evidence>
<accession>A0AC35G764</accession>
<proteinExistence type="predicted"/>
<protein>
    <submittedName>
        <fullName evidence="2">Protein-tyrosine-phosphatase</fullName>
    </submittedName>
</protein>
<sequence>MTLISNIKGPFYGQPVVLIPNKLYFASYEHSNFPTNDEHCVYIPMQDYTHYDPFYDDFGPYNLAVLYRFVKALDVLLKSREKRKVVCCSTSDERNRVNGAYLMAGFMIFIAGYTAEKAFSLVSSAQPPNFIGFRDASIGPPIYLLNLNDIIKSLEKAVKLKFFDFANFDPDEYEHYERVENGDFNWIIPGKILSFCGPHNKSYIEDEYPYHAPETYFEYFKEKNVTTIVRLNKKLYRSNRFTDAGFEHYDLFFIDGSTPSDEIVEKFIGIVENAKGGVAVHCKAGLGRTGTLIACWMMYKFKLTAAVCMAWLRVCRPGSVIGPQQPFLIDRQQFCWNLKKRSISPVKYRTKSGEIGTRISTSPKVAPKHSPLSTTITPTSPSTTISSPTTRQTRSSRTPNKFDETAINEYGKSQGDRLLERKAQQQHHSTSNVIIPSSIPASTTVGTRNIPTRYTSATTPIKQLKVSSTKRMPTIMSRTSAVATRTLYPINNNNTTGSSSNTTLSSSKKSSATNGNIPIHKVTVTSTTTNSRPSVLKSAIISSKPKHCRSQPYPSTTAMSNNNNNNNSNSHQISSNLSKINLINKYELRPRKTLLSPSRYDPSSITTTTTISASSIKSSSILPRYSPTSRTPTKR</sequence>